<organism evidence="2 3">
    <name type="scientific">Paenibacillus crassostreae</name>
    <dbReference type="NCBI Taxonomy" id="1763538"/>
    <lineage>
        <taxon>Bacteria</taxon>
        <taxon>Bacillati</taxon>
        <taxon>Bacillota</taxon>
        <taxon>Bacilli</taxon>
        <taxon>Bacillales</taxon>
        <taxon>Paenibacillaceae</taxon>
        <taxon>Paenibacillus</taxon>
    </lineage>
</organism>
<dbReference type="RefSeq" id="WP_068657080.1">
    <property type="nucleotide sequence ID" value="NZ_CP017773.1"/>
</dbReference>
<gene>
    <name evidence="2" type="ORF">PNBC_08375</name>
</gene>
<dbReference type="OrthoDB" id="9782993at2"/>
<protein>
    <recommendedName>
        <fullName evidence="1">AbrB C-terminal domain-containing protein</fullName>
    </recommendedName>
</protein>
<dbReference type="Pfam" id="PF18277">
    <property type="entry name" value="AbrB_C"/>
    <property type="match status" value="1"/>
</dbReference>
<comment type="caution">
    <text evidence="2">The sequence shown here is derived from an EMBL/GenBank/DDBJ whole genome shotgun (WGS) entry which is preliminary data.</text>
</comment>
<dbReference type="EMBL" id="LSFN01000007">
    <property type="protein sequence ID" value="OAB75633.1"/>
    <property type="molecule type" value="Genomic_DNA"/>
</dbReference>
<dbReference type="PANTHER" id="PTHR36432:SF4">
    <property type="entry name" value="TRANSITION STATE REGULATOR ABH-RELATED"/>
    <property type="match status" value="1"/>
</dbReference>
<evidence type="ECO:0000259" key="1">
    <source>
        <dbReference type="Pfam" id="PF18277"/>
    </source>
</evidence>
<keyword evidence="3" id="KW-1185">Reference proteome</keyword>
<feature type="domain" description="AbrB C-terminal" evidence="1">
    <location>
        <begin position="54"/>
        <end position="90"/>
    </location>
</feature>
<dbReference type="InterPro" id="IPR040678">
    <property type="entry name" value="AbrB_C"/>
</dbReference>
<accession>A0A167EKJ7</accession>
<dbReference type="AlphaFoldDB" id="A0A167EKJ7"/>
<evidence type="ECO:0000313" key="2">
    <source>
        <dbReference type="EMBL" id="OAB75633.1"/>
    </source>
</evidence>
<dbReference type="KEGG" id="pcx:LPB68_21685"/>
<reference evidence="2 3" key="1">
    <citation type="submission" date="2016-02" db="EMBL/GenBank/DDBJ databases">
        <title>Paenibacillus sp. LPB0068, isolated from Crassostrea gigas.</title>
        <authorList>
            <person name="Shin S.-K."/>
            <person name="Yi H."/>
        </authorList>
    </citation>
    <scope>NUCLEOTIDE SEQUENCE [LARGE SCALE GENOMIC DNA]</scope>
    <source>
        <strain evidence="2 3">LPB0068</strain>
    </source>
</reference>
<dbReference type="PANTHER" id="PTHR36432">
    <property type="match status" value="1"/>
</dbReference>
<dbReference type="Gene3D" id="2.10.260.10">
    <property type="match status" value="1"/>
</dbReference>
<name>A0A167EKJ7_9BACL</name>
<dbReference type="InterPro" id="IPR037914">
    <property type="entry name" value="SpoVT-AbrB_sf"/>
</dbReference>
<proteinExistence type="predicted"/>
<dbReference type="InterPro" id="IPR052731">
    <property type="entry name" value="B_subtilis_Trans_State_Reg"/>
</dbReference>
<dbReference type="Proteomes" id="UP000077134">
    <property type="component" value="Unassembled WGS sequence"/>
</dbReference>
<sequence>MHKKKYIRSLDELGRFVVPKQIRKDLLLGERQMLEVHCDGEKIIVEKYDNLEPCFITGESTKANHTFAFGHGNLTLSPEGIESLLGQLEKFKKSQTD</sequence>
<dbReference type="SUPFAM" id="SSF89447">
    <property type="entry name" value="AbrB/MazE/MraZ-like"/>
    <property type="match status" value="1"/>
</dbReference>
<evidence type="ECO:0000313" key="3">
    <source>
        <dbReference type="Proteomes" id="UP000077134"/>
    </source>
</evidence>